<protein>
    <submittedName>
        <fullName evidence="1">Uncharacterized protein</fullName>
    </submittedName>
</protein>
<reference evidence="1" key="1">
    <citation type="submission" date="2020-05" db="EMBL/GenBank/DDBJ databases">
        <title>Chitinophaga laudate sp. nov., isolated from a tropical peat swamp.</title>
        <authorList>
            <person name="Goh C.B.S."/>
            <person name="Lee M.S."/>
            <person name="Parimannan S."/>
            <person name="Pasbakhsh P."/>
            <person name="Yule C.M."/>
            <person name="Rajandas H."/>
            <person name="Loke S."/>
            <person name="Croft L."/>
            <person name="Tan J.B.L."/>
        </authorList>
    </citation>
    <scope>NUCLEOTIDE SEQUENCE</scope>
    <source>
        <strain evidence="1">Mgbs1</strain>
    </source>
</reference>
<sequence length="123" mass="14256">MKYFLVMCISLGLLLQNFSKSLIVMQFQAQQSYIAKVLCENRSKPEMHCNGKCYLKKKLDRDTRQEKSSNMGKERFEVMFVNAIPTLQLDAPDEMLQHSSFYCNPLIVSPVYSIFHPPQPQVC</sequence>
<accession>A0A9Q5DAR7</accession>
<proteinExistence type="predicted"/>
<organism evidence="1 2">
    <name type="scientific">Chitinophaga solisilvae</name>
    <dbReference type="NCBI Taxonomy" id="1233460"/>
    <lineage>
        <taxon>Bacteria</taxon>
        <taxon>Pseudomonadati</taxon>
        <taxon>Bacteroidota</taxon>
        <taxon>Chitinophagia</taxon>
        <taxon>Chitinophagales</taxon>
        <taxon>Chitinophagaceae</taxon>
        <taxon>Chitinophaga</taxon>
    </lineage>
</organism>
<dbReference type="OrthoDB" id="980645at2"/>
<gene>
    <name evidence="1" type="ORF">ECE50_016770</name>
</gene>
<evidence type="ECO:0000313" key="1">
    <source>
        <dbReference type="EMBL" id="NSL88496.1"/>
    </source>
</evidence>
<evidence type="ECO:0000313" key="2">
    <source>
        <dbReference type="Proteomes" id="UP000281028"/>
    </source>
</evidence>
<name>A0A9Q5DAR7_9BACT</name>
<dbReference type="AlphaFoldDB" id="A0A9Q5DAR7"/>
<dbReference type="EMBL" id="RIAR02000001">
    <property type="protein sequence ID" value="NSL88496.1"/>
    <property type="molecule type" value="Genomic_DNA"/>
</dbReference>
<dbReference type="Proteomes" id="UP000281028">
    <property type="component" value="Unassembled WGS sequence"/>
</dbReference>
<keyword evidence="2" id="KW-1185">Reference proteome</keyword>
<comment type="caution">
    <text evidence="1">The sequence shown here is derived from an EMBL/GenBank/DDBJ whole genome shotgun (WGS) entry which is preliminary data.</text>
</comment>